<dbReference type="SMART" id="SM00320">
    <property type="entry name" value="WD40"/>
    <property type="match status" value="5"/>
</dbReference>
<dbReference type="EMBL" id="MCFL01000025">
    <property type="protein sequence ID" value="ORZ34897.1"/>
    <property type="molecule type" value="Genomic_DNA"/>
</dbReference>
<organism evidence="6 7">
    <name type="scientific">Catenaria anguillulae PL171</name>
    <dbReference type="NCBI Taxonomy" id="765915"/>
    <lineage>
        <taxon>Eukaryota</taxon>
        <taxon>Fungi</taxon>
        <taxon>Fungi incertae sedis</taxon>
        <taxon>Blastocladiomycota</taxon>
        <taxon>Blastocladiomycetes</taxon>
        <taxon>Blastocladiales</taxon>
        <taxon>Catenariaceae</taxon>
        <taxon>Catenaria</taxon>
    </lineage>
</organism>
<keyword evidence="3" id="KW-0647">Proteasome</keyword>
<evidence type="ECO:0000313" key="7">
    <source>
        <dbReference type="Proteomes" id="UP000193411"/>
    </source>
</evidence>
<evidence type="ECO:0000313" key="6">
    <source>
        <dbReference type="EMBL" id="ORZ34897.1"/>
    </source>
</evidence>
<feature type="repeat" description="WD" evidence="5">
    <location>
        <begin position="199"/>
        <end position="240"/>
    </location>
</feature>
<dbReference type="Proteomes" id="UP000193411">
    <property type="component" value="Unassembled WGS sequence"/>
</dbReference>
<dbReference type="InterPro" id="IPR051179">
    <property type="entry name" value="WD_repeat_multifunction"/>
</dbReference>
<keyword evidence="7" id="KW-1185">Reference proteome</keyword>
<dbReference type="PROSITE" id="PS50082">
    <property type="entry name" value="WD_REPEATS_2"/>
    <property type="match status" value="2"/>
</dbReference>
<keyword evidence="1 5" id="KW-0853">WD repeat</keyword>
<dbReference type="AlphaFoldDB" id="A0A1Y2HJW9"/>
<dbReference type="GO" id="GO:0000502">
    <property type="term" value="C:proteasome complex"/>
    <property type="evidence" value="ECO:0007669"/>
    <property type="project" value="UniProtKB-KW"/>
</dbReference>
<comment type="similarity">
    <text evidence="4">Belongs to the WD repeat PAAF1/RPN14 family.</text>
</comment>
<protein>
    <submittedName>
        <fullName evidence="6">WD40-repeat-containing domain protein</fullName>
    </submittedName>
</protein>
<sequence>MMMSTTNTTTAAITTTFLPTVTVQHDWPQVVADVAASGAGHKEAFWISLYPTSPSLPSLHGSIVVANKHDTFPVHVSGGHEFDAKLIHHNVDANAPPAQDRPNPAHYAPGAIKAQVTIREEQHPWPPITLTIHPPRLTVTAVRPALEGKKDVDARELRTKPLSINSVDTSPSGELIAYGADNGIIRIIDTEDGALRRTLHGHVGDVLRVRFFPSGQVLLSTSNDLTARIWSVLDGSCPRTLKGHRRAITDCAMLGRGKSVITASRDCTARIWLCSSGECTSTINLDHPINQLDLLDVQQYNPSEFPQWHEFASDDERYIGVFALHSGHVVGVHLSTKHVQFSLAYPHAANSVAVVSERLVVAGYEDGSVIAWDPKMGRKVRHIQVFKTAVTRVRGLPGDSVTAAATPTRVLVTSADGLVQIVAWNENECWIPDVLTGGDMEPVYAVNMASTGVVVTAGRDGIVRVYRKME</sequence>
<evidence type="ECO:0000256" key="2">
    <source>
        <dbReference type="ARBA" id="ARBA00022737"/>
    </source>
</evidence>
<proteinExistence type="inferred from homology"/>
<dbReference type="InterPro" id="IPR036322">
    <property type="entry name" value="WD40_repeat_dom_sf"/>
</dbReference>
<accession>A0A1Y2HJW9</accession>
<dbReference type="Pfam" id="PF00400">
    <property type="entry name" value="WD40"/>
    <property type="match status" value="3"/>
</dbReference>
<gene>
    <name evidence="6" type="ORF">BCR44DRAFT_1137200</name>
</gene>
<dbReference type="InterPro" id="IPR001680">
    <property type="entry name" value="WD40_rpt"/>
</dbReference>
<evidence type="ECO:0000256" key="1">
    <source>
        <dbReference type="ARBA" id="ARBA00022574"/>
    </source>
</evidence>
<dbReference type="Gene3D" id="2.130.10.10">
    <property type="entry name" value="YVTN repeat-like/Quinoprotein amine dehydrogenase"/>
    <property type="match status" value="2"/>
</dbReference>
<dbReference type="SUPFAM" id="SSF50978">
    <property type="entry name" value="WD40 repeat-like"/>
    <property type="match status" value="1"/>
</dbReference>
<dbReference type="OrthoDB" id="10257301at2759"/>
<dbReference type="PROSITE" id="PS50294">
    <property type="entry name" value="WD_REPEATS_REGION"/>
    <property type="match status" value="1"/>
</dbReference>
<dbReference type="STRING" id="765915.A0A1Y2HJW9"/>
<name>A0A1Y2HJW9_9FUNG</name>
<evidence type="ECO:0000256" key="5">
    <source>
        <dbReference type="PROSITE-ProRule" id="PRU00221"/>
    </source>
</evidence>
<evidence type="ECO:0000256" key="4">
    <source>
        <dbReference type="ARBA" id="ARBA00038321"/>
    </source>
</evidence>
<dbReference type="PANTHER" id="PTHR19857:SF19">
    <property type="entry name" value="26S PROTEASOME REGULATORY SUBUNIT RPN14"/>
    <property type="match status" value="1"/>
</dbReference>
<feature type="repeat" description="WD" evidence="5">
    <location>
        <begin position="241"/>
        <end position="282"/>
    </location>
</feature>
<evidence type="ECO:0000256" key="3">
    <source>
        <dbReference type="ARBA" id="ARBA00022942"/>
    </source>
</evidence>
<dbReference type="PANTHER" id="PTHR19857">
    <property type="entry name" value="MITOCHONDRIAL DIVISION PROTEIN 1-RELATED"/>
    <property type="match status" value="1"/>
</dbReference>
<comment type="caution">
    <text evidence="6">The sequence shown here is derived from an EMBL/GenBank/DDBJ whole genome shotgun (WGS) entry which is preliminary data.</text>
</comment>
<dbReference type="InterPro" id="IPR015943">
    <property type="entry name" value="WD40/YVTN_repeat-like_dom_sf"/>
</dbReference>
<reference evidence="6 7" key="1">
    <citation type="submission" date="2016-07" db="EMBL/GenBank/DDBJ databases">
        <title>Pervasive Adenine N6-methylation of Active Genes in Fungi.</title>
        <authorList>
            <consortium name="DOE Joint Genome Institute"/>
            <person name="Mondo S.J."/>
            <person name="Dannebaum R.O."/>
            <person name="Kuo R.C."/>
            <person name="Labutti K."/>
            <person name="Haridas S."/>
            <person name="Kuo A."/>
            <person name="Salamov A."/>
            <person name="Ahrendt S.R."/>
            <person name="Lipzen A."/>
            <person name="Sullivan W."/>
            <person name="Andreopoulos W.B."/>
            <person name="Clum A."/>
            <person name="Lindquist E."/>
            <person name="Daum C."/>
            <person name="Ramamoorthy G.K."/>
            <person name="Gryganskyi A."/>
            <person name="Culley D."/>
            <person name="Magnuson J.K."/>
            <person name="James T.Y."/>
            <person name="O'Malley M.A."/>
            <person name="Stajich J.E."/>
            <person name="Spatafora J.W."/>
            <person name="Visel A."/>
            <person name="Grigoriev I.V."/>
        </authorList>
    </citation>
    <scope>NUCLEOTIDE SEQUENCE [LARGE SCALE GENOMIC DNA]</scope>
    <source>
        <strain evidence="6 7">PL171</strain>
    </source>
</reference>
<keyword evidence="2" id="KW-0677">Repeat</keyword>